<feature type="transmembrane region" description="Helical" evidence="1">
    <location>
        <begin position="624"/>
        <end position="645"/>
    </location>
</feature>
<keyword evidence="1" id="KW-0472">Membrane</keyword>
<feature type="transmembrane region" description="Helical" evidence="1">
    <location>
        <begin position="680"/>
        <end position="701"/>
    </location>
</feature>
<dbReference type="EMBL" id="CP165727">
    <property type="protein sequence ID" value="XDV61737.1"/>
    <property type="molecule type" value="Genomic_DNA"/>
</dbReference>
<feature type="transmembrane region" description="Helical" evidence="1">
    <location>
        <begin position="409"/>
        <end position="428"/>
    </location>
</feature>
<evidence type="ECO:0000256" key="1">
    <source>
        <dbReference type="SAM" id="Phobius"/>
    </source>
</evidence>
<evidence type="ECO:0000313" key="2">
    <source>
        <dbReference type="EMBL" id="XDV61737.1"/>
    </source>
</evidence>
<sequence length="898" mass="96510">MLPVITDYALRRGYSPANVPRGWPTPDDRRAAASMDELYGVWDRIRAWRRPAVLLVLVAGAALGSAEWVIEAYLRHGGLPARLSRAGEIQGHLGWHLAFDDHVRALQGRTLCRPCNVPLREPLAAAWWFVLPLLTAGGVVAAARARKTALVLVPTVVGLALAAPYLLLVGYAAPRFLLPAPRGRLRSGERLEGWSAMQGQTERGHALRASLLRRGDKRILNHRREASLVAGRERLMGDMREANEPMMPEAVDSPAPRAQPTGALAQWLLRHRVQPVGPAAGEAHAEPHAWWKVMCLTGVDYFSSLAYVPAIAALAAGAVSPLATLLIVALTLLGMLPMYRRVAKESPHGAGSVAMLEDLLPFWWGKLFVLVLLGFVATSWIITITLSTADASVHVVENPFFPAALHGHEVALTVALLLVLGGVFLLGFSEAVSVAIPLVAIFLALNAVVIGIGLVHVFTTPGAWSAWTDALASGGGGFGDLMGPALLAFPLLVLGLSGFETGVSMMPLVAAEGADAEQRLRSRIRNTRRLLTTAALIMSVYLLSASFVTTLLIPHEEFAPGGAANGRALAWLAHEHVGETFGTVYDISTILILWFAGASAMAGLVNIVPRYLPDYGMAPEWGRAVRPVVIVYTALCILITIAFDADVDEQAGAYATGILAMMVSGAFAVTVSVARHRRRAATVGFALLTAVLLYALVANVIDKPDGLVISGFFIAGIIIVSLISRVSRTTELRADRIVFDHDARRFIDDTLAHDNAINIIANRRQAGDVEEYSAKEREQRGVNPVPGSADVLFLEIDVIDPSDFSDTLTVHGVEVDGHRILRADAPAAPNAIAAILLALRNATDVQPHCYFAWAEGSPLVHMVRYFLLGRGDTAPVTREIIRSHEPDPARRPGIHVGG</sequence>
<feature type="transmembrane region" description="Helical" evidence="1">
    <location>
        <begin position="306"/>
        <end position="336"/>
    </location>
</feature>
<gene>
    <name evidence="2" type="ORF">AB5J51_01635</name>
</gene>
<keyword evidence="1" id="KW-0812">Transmembrane</keyword>
<feature type="transmembrane region" description="Helical" evidence="1">
    <location>
        <begin position="707"/>
        <end position="726"/>
    </location>
</feature>
<feature type="transmembrane region" description="Helical" evidence="1">
    <location>
        <begin position="150"/>
        <end position="173"/>
    </location>
</feature>
<dbReference type="Gene3D" id="1.20.1740.10">
    <property type="entry name" value="Amino acid/polyamine transporter I"/>
    <property type="match status" value="1"/>
</dbReference>
<keyword evidence="1" id="KW-1133">Transmembrane helix</keyword>
<feature type="transmembrane region" description="Helical" evidence="1">
    <location>
        <begin position="125"/>
        <end position="143"/>
    </location>
</feature>
<feature type="transmembrane region" description="Helical" evidence="1">
    <location>
        <begin position="591"/>
        <end position="612"/>
    </location>
</feature>
<feature type="transmembrane region" description="Helical" evidence="1">
    <location>
        <begin position="487"/>
        <end position="509"/>
    </location>
</feature>
<accession>A0AB39XYD3</accession>
<feature type="transmembrane region" description="Helical" evidence="1">
    <location>
        <begin position="435"/>
        <end position="458"/>
    </location>
</feature>
<reference evidence="2" key="1">
    <citation type="submission" date="2024-08" db="EMBL/GenBank/DDBJ databases">
        <authorList>
            <person name="Yu S.T."/>
        </authorList>
    </citation>
    <scope>NUCLEOTIDE SEQUENCE</scope>
    <source>
        <strain evidence="2">R33</strain>
    </source>
</reference>
<feature type="transmembrane region" description="Helical" evidence="1">
    <location>
        <begin position="651"/>
        <end position="673"/>
    </location>
</feature>
<dbReference type="AlphaFoldDB" id="A0AB39XYD3"/>
<proteinExistence type="predicted"/>
<protein>
    <submittedName>
        <fullName evidence="2">Amino acid transporter</fullName>
    </submittedName>
</protein>
<name>A0AB39XYD3_9ACTN</name>
<feature type="transmembrane region" description="Helical" evidence="1">
    <location>
        <begin position="52"/>
        <end position="70"/>
    </location>
</feature>
<organism evidence="2">
    <name type="scientific">Streptomyces sp. R33</name>
    <dbReference type="NCBI Taxonomy" id="3238629"/>
    <lineage>
        <taxon>Bacteria</taxon>
        <taxon>Bacillati</taxon>
        <taxon>Actinomycetota</taxon>
        <taxon>Actinomycetes</taxon>
        <taxon>Kitasatosporales</taxon>
        <taxon>Streptomycetaceae</taxon>
        <taxon>Streptomyces</taxon>
    </lineage>
</organism>
<feature type="transmembrane region" description="Helical" evidence="1">
    <location>
        <begin position="367"/>
        <end position="389"/>
    </location>
</feature>
<feature type="transmembrane region" description="Helical" evidence="1">
    <location>
        <begin position="530"/>
        <end position="553"/>
    </location>
</feature>